<dbReference type="EMBL" id="CAUOFW020003389">
    <property type="protein sequence ID" value="CAK9159599.1"/>
    <property type="molecule type" value="Genomic_DNA"/>
</dbReference>
<protein>
    <submittedName>
        <fullName evidence="1">Uncharacterized protein</fullName>
    </submittedName>
</protein>
<accession>A0ABC8SR11</accession>
<dbReference type="Proteomes" id="UP001642360">
    <property type="component" value="Unassembled WGS sequence"/>
</dbReference>
<comment type="caution">
    <text evidence="1">The sequence shown here is derived from an EMBL/GenBank/DDBJ whole genome shotgun (WGS) entry which is preliminary data.</text>
</comment>
<evidence type="ECO:0000313" key="2">
    <source>
        <dbReference type="Proteomes" id="UP001642360"/>
    </source>
</evidence>
<evidence type="ECO:0000313" key="1">
    <source>
        <dbReference type="EMBL" id="CAK9159599.1"/>
    </source>
</evidence>
<name>A0ABC8SR11_9AQUA</name>
<reference evidence="1 2" key="1">
    <citation type="submission" date="2024-02" db="EMBL/GenBank/DDBJ databases">
        <authorList>
            <person name="Vignale AGUSTIN F."/>
            <person name="Sosa J E."/>
            <person name="Modenutti C."/>
        </authorList>
    </citation>
    <scope>NUCLEOTIDE SEQUENCE [LARGE SCALE GENOMIC DNA]</scope>
</reference>
<proteinExistence type="predicted"/>
<gene>
    <name evidence="1" type="ORF">ILEXP_LOCUS28297</name>
</gene>
<keyword evidence="2" id="KW-1185">Reference proteome</keyword>
<sequence length="233" mass="26501">MEMILEEGLETSPTLNIVEGVEVTPDVNSQKVEEGIVDFSINKLKKVVNELENLDEEDIQIVDRVDAENGEDVQQLLLSSVQEVEKDNMENEMELGDKSNSESVRLLNKEFSSSRSISFFVDRQYDVKRLENCPLNDNLDLVKYKEPPDKGFLFDQESSKSWADRVEDSEDADEDYVPSTGNTKLGLRFFVENPVAEKNVWLLWNGDLDVKVVKEHEQAISVVVSCLGSDFFL</sequence>
<dbReference type="AlphaFoldDB" id="A0ABC8SR11"/>
<organism evidence="1 2">
    <name type="scientific">Ilex paraguariensis</name>
    <name type="common">yerba mate</name>
    <dbReference type="NCBI Taxonomy" id="185542"/>
    <lineage>
        <taxon>Eukaryota</taxon>
        <taxon>Viridiplantae</taxon>
        <taxon>Streptophyta</taxon>
        <taxon>Embryophyta</taxon>
        <taxon>Tracheophyta</taxon>
        <taxon>Spermatophyta</taxon>
        <taxon>Magnoliopsida</taxon>
        <taxon>eudicotyledons</taxon>
        <taxon>Gunneridae</taxon>
        <taxon>Pentapetalae</taxon>
        <taxon>asterids</taxon>
        <taxon>campanulids</taxon>
        <taxon>Aquifoliales</taxon>
        <taxon>Aquifoliaceae</taxon>
        <taxon>Ilex</taxon>
    </lineage>
</organism>